<dbReference type="Proteomes" id="UP001159427">
    <property type="component" value="Unassembled WGS sequence"/>
</dbReference>
<reference evidence="4 5" key="1">
    <citation type="submission" date="2022-05" db="EMBL/GenBank/DDBJ databases">
        <authorList>
            <consortium name="Genoscope - CEA"/>
            <person name="William W."/>
        </authorList>
    </citation>
    <scope>NUCLEOTIDE SEQUENCE [LARGE SCALE GENOMIC DNA]</scope>
</reference>
<evidence type="ECO:0000313" key="5">
    <source>
        <dbReference type="Proteomes" id="UP001159427"/>
    </source>
</evidence>
<dbReference type="SUPFAM" id="SSF47986">
    <property type="entry name" value="DEATH domain"/>
    <property type="match status" value="1"/>
</dbReference>
<dbReference type="PROSITE" id="PS50168">
    <property type="entry name" value="DED"/>
    <property type="match status" value="1"/>
</dbReference>
<keyword evidence="1" id="KW-0053">Apoptosis</keyword>
<evidence type="ECO:0000313" key="4">
    <source>
        <dbReference type="EMBL" id="CAH3023289.1"/>
    </source>
</evidence>
<feature type="transmembrane region" description="Helical" evidence="2">
    <location>
        <begin position="155"/>
        <end position="173"/>
    </location>
</feature>
<dbReference type="InterPro" id="IPR001875">
    <property type="entry name" value="DED_dom"/>
</dbReference>
<protein>
    <recommendedName>
        <fullName evidence="3">DED domain-containing protein</fullName>
    </recommendedName>
</protein>
<accession>A0ABN8M4D0</accession>
<dbReference type="PANTHER" id="PTHR48169:SF7">
    <property type="entry name" value="CASPASE 10"/>
    <property type="match status" value="1"/>
</dbReference>
<organism evidence="4 5">
    <name type="scientific">Porites evermanni</name>
    <dbReference type="NCBI Taxonomy" id="104178"/>
    <lineage>
        <taxon>Eukaryota</taxon>
        <taxon>Metazoa</taxon>
        <taxon>Cnidaria</taxon>
        <taxon>Anthozoa</taxon>
        <taxon>Hexacorallia</taxon>
        <taxon>Scleractinia</taxon>
        <taxon>Fungiina</taxon>
        <taxon>Poritidae</taxon>
        <taxon>Porites</taxon>
    </lineage>
</organism>
<dbReference type="InterPro" id="IPR011029">
    <property type="entry name" value="DEATH-like_dom_sf"/>
</dbReference>
<evidence type="ECO:0000256" key="1">
    <source>
        <dbReference type="ARBA" id="ARBA00022703"/>
    </source>
</evidence>
<keyword evidence="5" id="KW-1185">Reference proteome</keyword>
<evidence type="ECO:0000256" key="2">
    <source>
        <dbReference type="SAM" id="Phobius"/>
    </source>
</evidence>
<evidence type="ECO:0000259" key="3">
    <source>
        <dbReference type="PROSITE" id="PS50168"/>
    </source>
</evidence>
<dbReference type="EMBL" id="CALNXI010000254">
    <property type="protein sequence ID" value="CAH3023289.1"/>
    <property type="molecule type" value="Genomic_DNA"/>
</dbReference>
<dbReference type="PANTHER" id="PTHR48169">
    <property type="entry name" value="DED DOMAIN-CONTAINING PROTEIN"/>
    <property type="match status" value="1"/>
</dbReference>
<comment type="caution">
    <text evidence="4">The sequence shown here is derived from an EMBL/GenBank/DDBJ whole genome shotgun (WGS) entry which is preliminary data.</text>
</comment>
<name>A0ABN8M4D0_9CNID</name>
<gene>
    <name evidence="4" type="ORF">PEVE_00018782</name>
</gene>
<feature type="domain" description="DED" evidence="3">
    <location>
        <begin position="11"/>
        <end position="93"/>
    </location>
</feature>
<dbReference type="Pfam" id="PF01335">
    <property type="entry name" value="DED"/>
    <property type="match status" value="1"/>
</dbReference>
<keyword evidence="2" id="KW-0472">Membrane</keyword>
<keyword evidence="2" id="KW-0812">Transmembrane</keyword>
<sequence length="196" mass="21764">MGSVDPARIDPFRLLLNQQSGELRHDNLKSLVFICGDHIPGGQREQISCGWELFSLLRQQNMIGGEPRQVAYLLRIIQQMKPGRKDLVHKVKGYIECTYEESEKQMILNEVESIPKSPSRQLPSSPPASAECCNVRCGCFSCNCDPCCSGSCCCVIVAILMIFFGVTAALLWYTNVFPEVSKHLNSISNENLAHAG</sequence>
<dbReference type="Gene3D" id="1.10.533.10">
    <property type="entry name" value="Death Domain, Fas"/>
    <property type="match status" value="1"/>
</dbReference>
<proteinExistence type="predicted"/>
<dbReference type="SMART" id="SM00031">
    <property type="entry name" value="DED"/>
    <property type="match status" value="1"/>
</dbReference>
<keyword evidence="2" id="KW-1133">Transmembrane helix</keyword>